<dbReference type="PANTHER" id="PTHR31413">
    <property type="entry name" value="AFP HOMOLOG 2"/>
    <property type="match status" value="1"/>
</dbReference>
<feature type="region of interest" description="Disordered" evidence="5">
    <location>
        <begin position="87"/>
        <end position="112"/>
    </location>
</feature>
<evidence type="ECO:0000256" key="1">
    <source>
        <dbReference type="ARBA" id="ARBA00004123"/>
    </source>
</evidence>
<organism evidence="6 7">
    <name type="scientific">Platanthera guangdongensis</name>
    <dbReference type="NCBI Taxonomy" id="2320717"/>
    <lineage>
        <taxon>Eukaryota</taxon>
        <taxon>Viridiplantae</taxon>
        <taxon>Streptophyta</taxon>
        <taxon>Embryophyta</taxon>
        <taxon>Tracheophyta</taxon>
        <taxon>Spermatophyta</taxon>
        <taxon>Magnoliopsida</taxon>
        <taxon>Liliopsida</taxon>
        <taxon>Asparagales</taxon>
        <taxon>Orchidaceae</taxon>
        <taxon>Orchidoideae</taxon>
        <taxon>Orchideae</taxon>
        <taxon>Orchidinae</taxon>
        <taxon>Platanthera</taxon>
    </lineage>
</organism>
<comment type="caution">
    <text evidence="6">The sequence shown here is derived from an EMBL/GenBank/DDBJ whole genome shotgun (WGS) entry which is preliminary data.</text>
</comment>
<feature type="compositionally biased region" description="Low complexity" evidence="5">
    <location>
        <begin position="7"/>
        <end position="21"/>
    </location>
</feature>
<comment type="function">
    <text evidence="4">Acts as a negative regulator of abscisic acid (ABA) response.</text>
</comment>
<proteinExistence type="inferred from homology"/>
<sequence>MEDESGLELSLGLSWGGSSSKSKVKEASSDPKGVENQESKGKQKSDQITQPQENFFTDLAKCSAPIEVCPNDARKNLSPFKRYQELLSNRSIEADDERSGSNKRKLPVEEKKFQNKHENLVDYADMHAAKKSCGAPLLRDSHVSNTTEDGSMGENEDVAESEAEGPQSWLASQREDNTKCSDNLKFNGKSAVCESIGIASKGLRESCLLGKETNPEYGKTMRGIPLSAQPSKVMNVSNPVHGTLPSSSGGLNPSISVMKLVPIANSERPVASTANANNMQLTFGYPSVQLPTLEAVSAWTFSSQPLHISSFSIRGQSTGVQNQEHFEDGVKRSQDLAISSTQYALETAPSEEGKTKNYITKTKEATNMPGAEGFSREMLAIRPGIAPNLRFGGCGSHPDLPWVSATGQGPNGKTISGVTYKYSENQIKVVCACHGTHMSPEEFARHADAEAINSEASLPTGQYSPKLRTEYHVFFCMRSFLWRRAFYAAQFMFF</sequence>
<feature type="compositionally biased region" description="Acidic residues" evidence="5">
    <location>
        <begin position="154"/>
        <end position="163"/>
    </location>
</feature>
<dbReference type="InterPro" id="IPR031307">
    <property type="entry name" value="Ninja_fam"/>
</dbReference>
<comment type="similarity">
    <text evidence="2 4">Belongs to the Ninja family.</text>
</comment>
<feature type="region of interest" description="Disordered" evidence="5">
    <location>
        <begin position="1"/>
        <end position="52"/>
    </location>
</feature>
<dbReference type="EMBL" id="JBBWWR010000021">
    <property type="protein sequence ID" value="KAK8937788.1"/>
    <property type="molecule type" value="Genomic_DNA"/>
</dbReference>
<keyword evidence="7" id="KW-1185">Reference proteome</keyword>
<evidence type="ECO:0000313" key="7">
    <source>
        <dbReference type="Proteomes" id="UP001412067"/>
    </source>
</evidence>
<feature type="compositionally biased region" description="Basic and acidic residues" evidence="5">
    <location>
        <begin position="23"/>
        <end position="45"/>
    </location>
</feature>
<dbReference type="PANTHER" id="PTHR31413:SF12">
    <property type="entry name" value="AFP HOMOLOG 2"/>
    <property type="match status" value="1"/>
</dbReference>
<gene>
    <name evidence="6" type="ORF">KSP40_PGU003341</name>
</gene>
<name>A0ABR2LD31_9ASPA</name>
<dbReference type="Proteomes" id="UP001412067">
    <property type="component" value="Unassembled WGS sequence"/>
</dbReference>
<protein>
    <recommendedName>
        <fullName evidence="4">Ninja-family protein</fullName>
    </recommendedName>
    <alternativeName>
        <fullName evidence="4">ABI-binding protein</fullName>
    </alternativeName>
</protein>
<evidence type="ECO:0000313" key="6">
    <source>
        <dbReference type="EMBL" id="KAK8937788.1"/>
    </source>
</evidence>
<feature type="region of interest" description="Disordered" evidence="5">
    <location>
        <begin position="137"/>
        <end position="181"/>
    </location>
</feature>
<comment type="subcellular location">
    <subcellularLocation>
        <location evidence="1 4">Nucleus</location>
    </subcellularLocation>
</comment>
<evidence type="ECO:0000256" key="2">
    <source>
        <dbReference type="ARBA" id="ARBA00006081"/>
    </source>
</evidence>
<evidence type="ECO:0000256" key="3">
    <source>
        <dbReference type="ARBA" id="ARBA00023242"/>
    </source>
</evidence>
<keyword evidence="3 4" id="KW-0539">Nucleus</keyword>
<accession>A0ABR2LD31</accession>
<evidence type="ECO:0000256" key="5">
    <source>
        <dbReference type="SAM" id="MobiDB-lite"/>
    </source>
</evidence>
<reference evidence="6 7" key="1">
    <citation type="journal article" date="2022" name="Nat. Plants">
        <title>Genomes of leafy and leafless Platanthera orchids illuminate the evolution of mycoheterotrophy.</title>
        <authorList>
            <person name="Li M.H."/>
            <person name="Liu K.W."/>
            <person name="Li Z."/>
            <person name="Lu H.C."/>
            <person name="Ye Q.L."/>
            <person name="Zhang D."/>
            <person name="Wang J.Y."/>
            <person name="Li Y.F."/>
            <person name="Zhong Z.M."/>
            <person name="Liu X."/>
            <person name="Yu X."/>
            <person name="Liu D.K."/>
            <person name="Tu X.D."/>
            <person name="Liu B."/>
            <person name="Hao Y."/>
            <person name="Liao X.Y."/>
            <person name="Jiang Y.T."/>
            <person name="Sun W.H."/>
            <person name="Chen J."/>
            <person name="Chen Y.Q."/>
            <person name="Ai Y."/>
            <person name="Zhai J.W."/>
            <person name="Wu S.S."/>
            <person name="Zhou Z."/>
            <person name="Hsiao Y.Y."/>
            <person name="Wu W.L."/>
            <person name="Chen Y.Y."/>
            <person name="Lin Y.F."/>
            <person name="Hsu J.L."/>
            <person name="Li C.Y."/>
            <person name="Wang Z.W."/>
            <person name="Zhao X."/>
            <person name="Zhong W.Y."/>
            <person name="Ma X.K."/>
            <person name="Ma L."/>
            <person name="Huang J."/>
            <person name="Chen G.Z."/>
            <person name="Huang M.Z."/>
            <person name="Huang L."/>
            <person name="Peng D.H."/>
            <person name="Luo Y.B."/>
            <person name="Zou S.Q."/>
            <person name="Chen S.P."/>
            <person name="Lan S."/>
            <person name="Tsai W.C."/>
            <person name="Van de Peer Y."/>
            <person name="Liu Z.J."/>
        </authorList>
    </citation>
    <scope>NUCLEOTIDE SEQUENCE [LARGE SCALE GENOMIC DNA]</scope>
    <source>
        <strain evidence="6">Lor288</strain>
    </source>
</reference>
<evidence type="ECO:0000256" key="4">
    <source>
        <dbReference type="RuleBase" id="RU369029"/>
    </source>
</evidence>